<organism evidence="1 2">
    <name type="scientific">Candidatus Ethanoperedens thermophilum</name>
    <dbReference type="NCBI Taxonomy" id="2766897"/>
    <lineage>
        <taxon>Archaea</taxon>
        <taxon>Methanobacteriati</taxon>
        <taxon>Methanobacteriota</taxon>
        <taxon>Stenosarchaea group</taxon>
        <taxon>Methanomicrobia</taxon>
        <taxon>Methanosarcinales</taxon>
        <taxon>Methanosarcinales incertae sedis</taxon>
        <taxon>GOM Arc I cluster</taxon>
        <taxon>Candidatus Ethanoperedens</taxon>
    </lineage>
</organism>
<dbReference type="Proteomes" id="UP000606580">
    <property type="component" value="Unassembled WGS sequence"/>
</dbReference>
<dbReference type="PANTHER" id="PTHR37029:SF1">
    <property type="entry name" value="SSR1768 PROTEIN"/>
    <property type="match status" value="1"/>
</dbReference>
<evidence type="ECO:0000313" key="2">
    <source>
        <dbReference type="Proteomes" id="UP000606580"/>
    </source>
</evidence>
<dbReference type="EMBL" id="WNEG01000087">
    <property type="protein sequence ID" value="NMG83504.1"/>
    <property type="molecule type" value="Genomic_DNA"/>
</dbReference>
<dbReference type="Pfam" id="PF10049">
    <property type="entry name" value="DUF2283"/>
    <property type="match status" value="1"/>
</dbReference>
<gene>
    <name evidence="1" type="ORF">GIS02_04780</name>
</gene>
<dbReference type="PANTHER" id="PTHR37029">
    <property type="entry name" value="SSR1768 PROTEIN"/>
    <property type="match status" value="1"/>
</dbReference>
<evidence type="ECO:0000313" key="1">
    <source>
        <dbReference type="EMBL" id="NMG83504.1"/>
    </source>
</evidence>
<sequence>MQIKYSPDADVLLVKLREGKLVDSVDIAEGLIAHYAEDGSVLEIEILDASKVVELKDLSFSLEGMLAGIRHRIEGVKV</sequence>
<dbReference type="AlphaFoldDB" id="A0A848DAY7"/>
<dbReference type="InterPro" id="IPR019270">
    <property type="entry name" value="DUF2283"/>
</dbReference>
<comment type="caution">
    <text evidence="1">The sequence shown here is derived from an EMBL/GenBank/DDBJ whole genome shotgun (WGS) entry which is preliminary data.</text>
</comment>
<reference evidence="1" key="1">
    <citation type="journal article" date="2020" name="MBio">
        <title>'Candidatus Ethanoperedens,' a Thermophilic Genus of Archaea Mediating the Anaerobic Oxidation of Ethane.</title>
        <authorList>
            <person name="Hahn C.J."/>
            <person name="Laso-Perez R."/>
            <person name="Vulcano F."/>
            <person name="Vaziourakis K.M."/>
            <person name="Stokke R."/>
            <person name="Steen I.H."/>
            <person name="Teske A."/>
            <person name="Boetius A."/>
            <person name="Liebeke M."/>
            <person name="Amann R."/>
            <person name="Knittel K."/>
            <person name="Wegener G."/>
        </authorList>
    </citation>
    <scope>NUCLEOTIDE SEQUENCE</scope>
    <source>
        <strain evidence="1">GoM-Arc1-LC-WB58</strain>
    </source>
</reference>
<name>A0A848DAY7_9EURY</name>
<protein>
    <submittedName>
        <fullName evidence="1">DUF2283 domain-containing protein</fullName>
    </submittedName>
</protein>
<accession>A0A848DAY7</accession>
<proteinExistence type="predicted"/>